<keyword evidence="3" id="KW-1185">Reference proteome</keyword>
<feature type="compositionally biased region" description="Polar residues" evidence="1">
    <location>
        <begin position="1"/>
        <end position="10"/>
    </location>
</feature>
<dbReference type="Proteomes" id="UP000321685">
    <property type="component" value="Unassembled WGS sequence"/>
</dbReference>
<evidence type="ECO:0008006" key="4">
    <source>
        <dbReference type="Google" id="ProtNLM"/>
    </source>
</evidence>
<protein>
    <recommendedName>
        <fullName evidence="4">ANTAR domain-containing protein</fullName>
    </recommendedName>
</protein>
<gene>
    <name evidence="2" type="ORF">PSU4_17250</name>
</gene>
<organism evidence="2 3">
    <name type="scientific">Pseudonocardia sulfidoxydans NBRC 16205</name>
    <dbReference type="NCBI Taxonomy" id="1223511"/>
    <lineage>
        <taxon>Bacteria</taxon>
        <taxon>Bacillati</taxon>
        <taxon>Actinomycetota</taxon>
        <taxon>Actinomycetes</taxon>
        <taxon>Pseudonocardiales</taxon>
        <taxon>Pseudonocardiaceae</taxon>
        <taxon>Pseudonocardia</taxon>
    </lineage>
</organism>
<feature type="region of interest" description="Disordered" evidence="1">
    <location>
        <begin position="1"/>
        <end position="25"/>
    </location>
</feature>
<dbReference type="RefSeq" id="WP_147104638.1">
    <property type="nucleotide sequence ID" value="NZ_BJVJ01000012.1"/>
</dbReference>
<dbReference type="AlphaFoldDB" id="A0A511DD90"/>
<name>A0A511DD90_9PSEU</name>
<proteinExistence type="predicted"/>
<accession>A0A511DD90</accession>
<evidence type="ECO:0000313" key="3">
    <source>
        <dbReference type="Proteomes" id="UP000321685"/>
    </source>
</evidence>
<dbReference type="EMBL" id="BJVJ01000012">
    <property type="protein sequence ID" value="GEL22771.1"/>
    <property type="molecule type" value="Genomic_DNA"/>
</dbReference>
<evidence type="ECO:0000313" key="2">
    <source>
        <dbReference type="EMBL" id="GEL22771.1"/>
    </source>
</evidence>
<evidence type="ECO:0000256" key="1">
    <source>
        <dbReference type="SAM" id="MobiDB-lite"/>
    </source>
</evidence>
<comment type="caution">
    <text evidence="2">The sequence shown here is derived from an EMBL/GenBank/DDBJ whole genome shotgun (WGS) entry which is preliminary data.</text>
</comment>
<sequence length="118" mass="12349">MSTVPSTPGDDQTPRPVTRPSDVPEGESISALIERWTALLLALVDVEHGLGEPQPGAAVHAMLLEHLAIGDAVASRLLGLRWSTARQALRHGVSLDDVAAAMGLAVHEVEVALARPPA</sequence>
<reference evidence="2 3" key="1">
    <citation type="submission" date="2019-07" db="EMBL/GenBank/DDBJ databases">
        <title>Whole genome shotgun sequence of Pseudonocardia sulfidoxydans NBRC 16205.</title>
        <authorList>
            <person name="Hosoyama A."/>
            <person name="Uohara A."/>
            <person name="Ohji S."/>
            <person name="Ichikawa N."/>
        </authorList>
    </citation>
    <scope>NUCLEOTIDE SEQUENCE [LARGE SCALE GENOMIC DNA]</scope>
    <source>
        <strain evidence="2 3">NBRC 16205</strain>
    </source>
</reference>